<evidence type="ECO:0000313" key="1">
    <source>
        <dbReference type="EMBL" id="MFD2535229.1"/>
    </source>
</evidence>
<keyword evidence="2" id="KW-1185">Reference proteome</keyword>
<gene>
    <name evidence="1" type="ORF">ACFSQS_08970</name>
</gene>
<protein>
    <submittedName>
        <fullName evidence="1">Uncharacterized protein</fullName>
    </submittedName>
</protein>
<organism evidence="1 2">
    <name type="scientific">Gelatiniphilus marinus</name>
    <dbReference type="NCBI Taxonomy" id="1759464"/>
    <lineage>
        <taxon>Bacteria</taxon>
        <taxon>Pseudomonadati</taxon>
        <taxon>Bacteroidota</taxon>
        <taxon>Flavobacteriia</taxon>
        <taxon>Flavobacteriales</taxon>
        <taxon>Flavobacteriaceae</taxon>
        <taxon>Gelatiniphilus</taxon>
    </lineage>
</organism>
<comment type="caution">
    <text evidence="1">The sequence shown here is derived from an EMBL/GenBank/DDBJ whole genome shotgun (WGS) entry which is preliminary data.</text>
</comment>
<accession>A0ABW5JR40</accession>
<dbReference type="EMBL" id="JBHULK010000003">
    <property type="protein sequence ID" value="MFD2535229.1"/>
    <property type="molecule type" value="Genomic_DNA"/>
</dbReference>
<dbReference type="Proteomes" id="UP001597441">
    <property type="component" value="Unassembled WGS sequence"/>
</dbReference>
<dbReference type="RefSeq" id="WP_388017352.1">
    <property type="nucleotide sequence ID" value="NZ_JBHUDT010000003.1"/>
</dbReference>
<sequence length="169" mass="19440">MKDNNLHKIKTAGFKVPDKYFESFNENLLAKLKTETNLEFYKSTGFKVPNDYFETVDDKIINRIDNKEKTKVIPLYSWRKAGYATAVAASLILMLNIVFNAPEKLTFDSLEIASIENYLAEEDFTSYEIANFLTEEELNADTFTSNIISTDSLEDYLLNNANIEDLFIE</sequence>
<evidence type="ECO:0000313" key="2">
    <source>
        <dbReference type="Proteomes" id="UP001597441"/>
    </source>
</evidence>
<reference evidence="2" key="1">
    <citation type="journal article" date="2019" name="Int. J. Syst. Evol. Microbiol.">
        <title>The Global Catalogue of Microorganisms (GCM) 10K type strain sequencing project: providing services to taxonomists for standard genome sequencing and annotation.</title>
        <authorList>
            <consortium name="The Broad Institute Genomics Platform"/>
            <consortium name="The Broad Institute Genome Sequencing Center for Infectious Disease"/>
            <person name="Wu L."/>
            <person name="Ma J."/>
        </authorList>
    </citation>
    <scope>NUCLEOTIDE SEQUENCE [LARGE SCALE GENOMIC DNA]</scope>
    <source>
        <strain evidence="2">KCTC 42903</strain>
    </source>
</reference>
<proteinExistence type="predicted"/>
<name>A0ABW5JR40_9FLAO</name>